<dbReference type="EMBL" id="ML994650">
    <property type="protein sequence ID" value="KAF2182015.1"/>
    <property type="molecule type" value="Genomic_DNA"/>
</dbReference>
<dbReference type="Proteomes" id="UP000800200">
    <property type="component" value="Unassembled WGS sequence"/>
</dbReference>
<gene>
    <name evidence="2" type="ORF">K469DRAFT_691633</name>
</gene>
<proteinExistence type="predicted"/>
<protein>
    <submittedName>
        <fullName evidence="2">Uncharacterized protein</fullName>
    </submittedName>
</protein>
<sequence length="269" mass="30073">MEKTHQPIGKEDEELIKIGISKADTESIASSTPSHNEQADEDAKIPIDESTFVPTRTLYVLRHNLFSTSTKIIDITSQTEVRYSGGEISDELRDAARWLTKDESRTANPIYQLQRKHWWNSTSTMTGATTLGVELASWKHPGMSFGKAEISFPENSSHGTHGLTMAPVKWYRRTNEWVQDSVVYTWRCNSKFKANRMTLLKELGGKKVVVARYAQRWGSWVTGGVLLIDNKEIDEVAAVLTCCVMLKRMQQRAAERTKYTGGGGGGGGD</sequence>
<keyword evidence="3" id="KW-1185">Reference proteome</keyword>
<dbReference type="OrthoDB" id="21214at2759"/>
<feature type="region of interest" description="Disordered" evidence="1">
    <location>
        <begin position="19"/>
        <end position="42"/>
    </location>
</feature>
<dbReference type="AlphaFoldDB" id="A0A6A6DT64"/>
<feature type="compositionally biased region" description="Polar residues" evidence="1">
    <location>
        <begin position="27"/>
        <end position="36"/>
    </location>
</feature>
<accession>A0A6A6DT64</accession>
<organism evidence="2 3">
    <name type="scientific">Zopfia rhizophila CBS 207.26</name>
    <dbReference type="NCBI Taxonomy" id="1314779"/>
    <lineage>
        <taxon>Eukaryota</taxon>
        <taxon>Fungi</taxon>
        <taxon>Dikarya</taxon>
        <taxon>Ascomycota</taxon>
        <taxon>Pezizomycotina</taxon>
        <taxon>Dothideomycetes</taxon>
        <taxon>Dothideomycetes incertae sedis</taxon>
        <taxon>Zopfiaceae</taxon>
        <taxon>Zopfia</taxon>
    </lineage>
</organism>
<evidence type="ECO:0000313" key="2">
    <source>
        <dbReference type="EMBL" id="KAF2182015.1"/>
    </source>
</evidence>
<name>A0A6A6DT64_9PEZI</name>
<evidence type="ECO:0000313" key="3">
    <source>
        <dbReference type="Proteomes" id="UP000800200"/>
    </source>
</evidence>
<reference evidence="2" key="1">
    <citation type="journal article" date="2020" name="Stud. Mycol.">
        <title>101 Dothideomycetes genomes: a test case for predicting lifestyles and emergence of pathogens.</title>
        <authorList>
            <person name="Haridas S."/>
            <person name="Albert R."/>
            <person name="Binder M."/>
            <person name="Bloem J."/>
            <person name="Labutti K."/>
            <person name="Salamov A."/>
            <person name="Andreopoulos B."/>
            <person name="Baker S."/>
            <person name="Barry K."/>
            <person name="Bills G."/>
            <person name="Bluhm B."/>
            <person name="Cannon C."/>
            <person name="Castanera R."/>
            <person name="Culley D."/>
            <person name="Daum C."/>
            <person name="Ezra D."/>
            <person name="Gonzalez J."/>
            <person name="Henrissat B."/>
            <person name="Kuo A."/>
            <person name="Liang C."/>
            <person name="Lipzen A."/>
            <person name="Lutzoni F."/>
            <person name="Magnuson J."/>
            <person name="Mondo S."/>
            <person name="Nolan M."/>
            <person name="Ohm R."/>
            <person name="Pangilinan J."/>
            <person name="Park H.-J."/>
            <person name="Ramirez L."/>
            <person name="Alfaro M."/>
            <person name="Sun H."/>
            <person name="Tritt A."/>
            <person name="Yoshinaga Y."/>
            <person name="Zwiers L.-H."/>
            <person name="Turgeon B."/>
            <person name="Goodwin S."/>
            <person name="Spatafora J."/>
            <person name="Crous P."/>
            <person name="Grigoriev I."/>
        </authorList>
    </citation>
    <scope>NUCLEOTIDE SEQUENCE</scope>
    <source>
        <strain evidence="2">CBS 207.26</strain>
    </source>
</reference>
<evidence type="ECO:0000256" key="1">
    <source>
        <dbReference type="SAM" id="MobiDB-lite"/>
    </source>
</evidence>